<evidence type="ECO:0000256" key="2">
    <source>
        <dbReference type="ARBA" id="ARBA00022692"/>
    </source>
</evidence>
<evidence type="ECO:0000259" key="5">
    <source>
        <dbReference type="Pfam" id="PF04357"/>
    </source>
</evidence>
<dbReference type="GO" id="GO:0009306">
    <property type="term" value="P:protein secretion"/>
    <property type="evidence" value="ECO:0007669"/>
    <property type="project" value="InterPro"/>
</dbReference>
<protein>
    <recommendedName>
        <fullName evidence="5">Translocation and assembly module TamB C-terminal domain-containing protein</fullName>
    </recommendedName>
</protein>
<accession>A0A6C2TWG6</accession>
<dbReference type="EMBL" id="CAAHFG010000001">
    <property type="protein sequence ID" value="VGO11933.1"/>
    <property type="molecule type" value="Genomic_DNA"/>
</dbReference>
<keyword evidence="7" id="KW-1185">Reference proteome</keyword>
<dbReference type="GO" id="GO:0005886">
    <property type="term" value="C:plasma membrane"/>
    <property type="evidence" value="ECO:0007669"/>
    <property type="project" value="InterPro"/>
</dbReference>
<dbReference type="PANTHER" id="PTHR36985">
    <property type="entry name" value="TRANSLOCATION AND ASSEMBLY MODULE SUBUNIT TAMB"/>
    <property type="match status" value="1"/>
</dbReference>
<gene>
    <name evidence="6" type="ORF">PDESU_00481</name>
</gene>
<keyword evidence="2" id="KW-0812">Transmembrane</keyword>
<organism evidence="6 7">
    <name type="scientific">Pontiella desulfatans</name>
    <dbReference type="NCBI Taxonomy" id="2750659"/>
    <lineage>
        <taxon>Bacteria</taxon>
        <taxon>Pseudomonadati</taxon>
        <taxon>Kiritimatiellota</taxon>
        <taxon>Kiritimatiellia</taxon>
        <taxon>Kiritimatiellales</taxon>
        <taxon>Pontiellaceae</taxon>
        <taxon>Pontiella</taxon>
    </lineage>
</organism>
<keyword evidence="4" id="KW-0472">Membrane</keyword>
<evidence type="ECO:0000256" key="1">
    <source>
        <dbReference type="ARBA" id="ARBA00004167"/>
    </source>
</evidence>
<dbReference type="AlphaFoldDB" id="A0A6C2TWG6"/>
<dbReference type="RefSeq" id="WP_136077643.1">
    <property type="nucleotide sequence ID" value="NZ_CAAHFG010000001.1"/>
</dbReference>
<name>A0A6C2TWG6_PONDE</name>
<sequence length="880" mass="94610">MKKRISRLLKLLLLLALLPVLLFALIQTPPGKTAVASALSKLLSSPDHLDVRIGGITGWIPGDLNIAEFEIGDGHGVWLSARNLHCRWMIRELLDERIRFARLGAEEIVLHRFPKSGGRPVAGPRERTEFQPYEMHLDGLNIKRFRLERGVAGIPLEYTVHSGGIAYLSSGRLNGELMVGGDAEGRVELDALLTGCAEDNLGIKVALQQMSNPTFGLDGLSGQGSATINAQGVEARIEADVGEAGRLGRISTMLQFAGSNLRLRQFEFIHTDYSAIGELALAFSPGLIDVSLDSSFTDASTNHYGIHGLVAVSTSNGTWGVDVGTLEIEGWNAVAFTLAGTVDPEQVSLSGALKEFDVALLPIAGSSNFTGTVRGDISVTGSLADPSVVAGVRVEGFSSAQEALDELPELDFGINAGVKDGRLFADTTLTNYASGHFAASAAIPCGFSIAPFHFKPSLRAADARVEADLDLGIFNQLAMFQNQLIGGLLTTEITYSNQTPNGYLWIADGRYEHYDWGILFRDFDAGFNAVPGGFEVGHAIATDGASGAVGMEGGLGKGGLDLQLVFDGANIIRRDEIEAKVSGLLKVEGSPFHPDISGTLVIDRAEILLDNIPSAPPPVLTNLEEQPTNAVAVAGQKVRKPPPVGLDVRVELPQVFVNASMIETLLVGNLLITDTPRGVSVKGKIEPRRGFVNFIGKKFRFTDGDIVFDGAVPTEAILDNLTSEYSRRDVTARLVLNGRANDPRFRLESTPAMPEDEVLSHVLFNRDTSSISPYQAYQIAAAARQLSGGLNGPGFMYQVRQAVGVDTLEWRESEVAGEASEVVAGKYISSGLYVEVSRSLDARGQTDLMAEFEVTRHFSLETYTGPKMRPGIGANWRYDY</sequence>
<dbReference type="Pfam" id="PF04357">
    <property type="entry name" value="TamB"/>
    <property type="match status" value="1"/>
</dbReference>
<proteinExistence type="predicted"/>
<feature type="domain" description="Translocation and assembly module TamB C-terminal" evidence="5">
    <location>
        <begin position="556"/>
        <end position="880"/>
    </location>
</feature>
<reference evidence="6 7" key="1">
    <citation type="submission" date="2019-04" db="EMBL/GenBank/DDBJ databases">
        <authorList>
            <person name="Van Vliet M D."/>
        </authorList>
    </citation>
    <scope>NUCLEOTIDE SEQUENCE [LARGE SCALE GENOMIC DNA]</scope>
    <source>
        <strain evidence="6 7">F1</strain>
    </source>
</reference>
<evidence type="ECO:0000256" key="4">
    <source>
        <dbReference type="ARBA" id="ARBA00023136"/>
    </source>
</evidence>
<comment type="subcellular location">
    <subcellularLocation>
        <location evidence="1">Membrane</location>
        <topology evidence="1">Single-pass membrane protein</topology>
    </subcellularLocation>
</comment>
<dbReference type="GO" id="GO:0097347">
    <property type="term" value="C:TAM protein secretion complex"/>
    <property type="evidence" value="ECO:0007669"/>
    <property type="project" value="TreeGrafter"/>
</dbReference>
<dbReference type="PANTHER" id="PTHR36985:SF1">
    <property type="entry name" value="TRANSLOCATION AND ASSEMBLY MODULE SUBUNIT TAMB"/>
    <property type="match status" value="1"/>
</dbReference>
<evidence type="ECO:0000313" key="7">
    <source>
        <dbReference type="Proteomes" id="UP000366872"/>
    </source>
</evidence>
<evidence type="ECO:0000256" key="3">
    <source>
        <dbReference type="ARBA" id="ARBA00022989"/>
    </source>
</evidence>
<dbReference type="Proteomes" id="UP000366872">
    <property type="component" value="Unassembled WGS sequence"/>
</dbReference>
<keyword evidence="3" id="KW-1133">Transmembrane helix</keyword>
<evidence type="ECO:0000313" key="6">
    <source>
        <dbReference type="EMBL" id="VGO11933.1"/>
    </source>
</evidence>
<dbReference type="InterPro" id="IPR007452">
    <property type="entry name" value="TamB_C"/>
</dbReference>